<evidence type="ECO:0000313" key="7">
    <source>
        <dbReference type="EMBL" id="SQH73259.1"/>
    </source>
</evidence>
<keyword evidence="2" id="KW-0645">Protease</keyword>
<comment type="similarity">
    <text evidence="1">Belongs to the peptidase C25 family.</text>
</comment>
<evidence type="ECO:0000256" key="2">
    <source>
        <dbReference type="ARBA" id="ARBA00022670"/>
    </source>
</evidence>
<dbReference type="InterPro" id="IPR048808">
    <property type="entry name" value="PG_0320-like_C"/>
</dbReference>
<dbReference type="InterPro" id="IPR011467">
    <property type="entry name" value="DUF1573"/>
</dbReference>
<keyword evidence="3" id="KW-0378">Hydrolase</keyword>
<protein>
    <submittedName>
        <fullName evidence="7">Protein of uncharacterized function (DUF1573)</fullName>
    </submittedName>
</protein>
<keyword evidence="5" id="KW-0732">Signal</keyword>
<keyword evidence="8" id="KW-1185">Reference proteome</keyword>
<dbReference type="PANTHER" id="PTHR37833">
    <property type="entry name" value="LIPOPROTEIN-RELATED"/>
    <property type="match status" value="1"/>
</dbReference>
<keyword evidence="3" id="KW-0788">Thiol protease</keyword>
<organism evidence="7 8">
    <name type="scientific">Porphyromonas crevioricanis</name>
    <dbReference type="NCBI Taxonomy" id="393921"/>
    <lineage>
        <taxon>Bacteria</taxon>
        <taxon>Pseudomonadati</taxon>
        <taxon>Bacteroidota</taxon>
        <taxon>Bacteroidia</taxon>
        <taxon>Bacteroidales</taxon>
        <taxon>Porphyromonadaceae</taxon>
        <taxon>Porphyromonas</taxon>
    </lineage>
</organism>
<dbReference type="PANTHER" id="PTHR37833:SF1">
    <property type="entry name" value="SIGNAL PEPTIDE PROTEIN"/>
    <property type="match status" value="1"/>
</dbReference>
<evidence type="ECO:0000256" key="1">
    <source>
        <dbReference type="ARBA" id="ARBA00006067"/>
    </source>
</evidence>
<feature type="domain" description="PG-0320-like C-terminal" evidence="6">
    <location>
        <begin position="147"/>
        <end position="238"/>
    </location>
</feature>
<evidence type="ECO:0000256" key="4">
    <source>
        <dbReference type="ARBA" id="ARBA00023026"/>
    </source>
</evidence>
<reference evidence="7 8" key="1">
    <citation type="submission" date="2018-06" db="EMBL/GenBank/DDBJ databases">
        <authorList>
            <consortium name="Pathogen Informatics"/>
            <person name="Doyle S."/>
        </authorList>
    </citation>
    <scope>NUCLEOTIDE SEQUENCE [LARGE SCALE GENOMIC DNA]</scope>
    <source>
        <strain evidence="7 8">NCTC12858</strain>
    </source>
</reference>
<evidence type="ECO:0000313" key="8">
    <source>
        <dbReference type="Proteomes" id="UP000249300"/>
    </source>
</evidence>
<proteinExistence type="inferred from homology"/>
<dbReference type="Proteomes" id="UP000249300">
    <property type="component" value="Chromosome 1"/>
</dbReference>
<keyword evidence="4" id="KW-0843">Virulence</keyword>
<evidence type="ECO:0000256" key="5">
    <source>
        <dbReference type="SAM" id="SignalP"/>
    </source>
</evidence>
<name>A0A2X4PY05_9PORP</name>
<dbReference type="Pfam" id="PF07610">
    <property type="entry name" value="DUF1573"/>
    <property type="match status" value="1"/>
</dbReference>
<dbReference type="AlphaFoldDB" id="A0A2X4PY05"/>
<gene>
    <name evidence="7" type="ORF">NCTC12858_01104</name>
</gene>
<dbReference type="Pfam" id="PF21577">
    <property type="entry name" value="PG_0320-like_C"/>
    <property type="match status" value="1"/>
</dbReference>
<dbReference type="EMBL" id="LS483447">
    <property type="protein sequence ID" value="SQH73259.1"/>
    <property type="molecule type" value="Genomic_DNA"/>
</dbReference>
<dbReference type="Gene3D" id="2.60.40.10">
    <property type="entry name" value="Immunoglobulins"/>
    <property type="match status" value="3"/>
</dbReference>
<dbReference type="GO" id="GO:0006508">
    <property type="term" value="P:proteolysis"/>
    <property type="evidence" value="ECO:0007669"/>
    <property type="project" value="UniProtKB-KW"/>
</dbReference>
<feature type="signal peptide" evidence="5">
    <location>
        <begin position="1"/>
        <end position="25"/>
    </location>
</feature>
<sequence>MLMINKHIRSCLLVALLLIGSSLFAQQRGKAELSFQDTIHHFGNIAEEKGSVYCEFLFTNTGTIPLVLTRVNSDCGCTSPSWPEEAIEPGAEGRIVVSYDPAGRPGAFVKRVYVYSNATKTKQDLLIKGYVTTLGGGEKGQFSAEVGPVKLSRTELLFPTTSRNRTSSVRLMLLNTSNGGKVKVSVQSKNSLIEVNPEVIELSPGEPAELELSLKVLSDTEIGMHNEPVELIILDNEGKEFRGRVLTRSTVVEDFSFYQNREEMIRTAPRMDLNTYFDLGTLPAESPEQQVEVEIRNTGKGLLKLRNLNCDNPAVQILDYPEEITQGTSGILKIRVLPSTLKEKGWASIAPNINIVCNDPYAPLRRVKVKLSIKH</sequence>
<evidence type="ECO:0000256" key="3">
    <source>
        <dbReference type="ARBA" id="ARBA00022807"/>
    </source>
</evidence>
<dbReference type="GO" id="GO:0008234">
    <property type="term" value="F:cysteine-type peptidase activity"/>
    <property type="evidence" value="ECO:0007669"/>
    <property type="project" value="UniProtKB-KW"/>
</dbReference>
<accession>A0A2X4PY05</accession>
<dbReference type="KEGG" id="pcre:NCTC12858_01104"/>
<evidence type="ECO:0000259" key="6">
    <source>
        <dbReference type="Pfam" id="PF21577"/>
    </source>
</evidence>
<feature type="chain" id="PRO_5016116478" evidence="5">
    <location>
        <begin position="26"/>
        <end position="375"/>
    </location>
</feature>
<dbReference type="InterPro" id="IPR013783">
    <property type="entry name" value="Ig-like_fold"/>
</dbReference>